<reference evidence="1 2" key="1">
    <citation type="journal article" date="2024" name="Commun. Biol.">
        <title>Comparative genomic analysis of thermophilic fungi reveals convergent evolutionary adaptations and gene losses.</title>
        <authorList>
            <person name="Steindorff A.S."/>
            <person name="Aguilar-Pontes M.V."/>
            <person name="Robinson A.J."/>
            <person name="Andreopoulos B."/>
            <person name="LaButti K."/>
            <person name="Kuo A."/>
            <person name="Mondo S."/>
            <person name="Riley R."/>
            <person name="Otillar R."/>
            <person name="Haridas S."/>
            <person name="Lipzen A."/>
            <person name="Grimwood J."/>
            <person name="Schmutz J."/>
            <person name="Clum A."/>
            <person name="Reid I.D."/>
            <person name="Moisan M.C."/>
            <person name="Butler G."/>
            <person name="Nguyen T.T.M."/>
            <person name="Dewar K."/>
            <person name="Conant G."/>
            <person name="Drula E."/>
            <person name="Henrissat B."/>
            <person name="Hansel C."/>
            <person name="Singer S."/>
            <person name="Hutchinson M.I."/>
            <person name="de Vries R.P."/>
            <person name="Natvig D.O."/>
            <person name="Powell A.J."/>
            <person name="Tsang A."/>
            <person name="Grigoriev I.V."/>
        </authorList>
    </citation>
    <scope>NUCLEOTIDE SEQUENCE [LARGE SCALE GENOMIC DNA]</scope>
    <source>
        <strain evidence="1 2">ATCC 24622</strain>
    </source>
</reference>
<evidence type="ECO:0000313" key="2">
    <source>
        <dbReference type="Proteomes" id="UP001586593"/>
    </source>
</evidence>
<dbReference type="InterPro" id="IPR017946">
    <property type="entry name" value="PLC-like_Pdiesterase_TIM-brl"/>
</dbReference>
<protein>
    <submittedName>
        <fullName evidence="1">Uncharacterized protein</fullName>
    </submittedName>
</protein>
<proteinExistence type="predicted"/>
<organism evidence="1 2">
    <name type="scientific">Phialemonium thermophilum</name>
    <dbReference type="NCBI Taxonomy" id="223376"/>
    <lineage>
        <taxon>Eukaryota</taxon>
        <taxon>Fungi</taxon>
        <taxon>Dikarya</taxon>
        <taxon>Ascomycota</taxon>
        <taxon>Pezizomycotina</taxon>
        <taxon>Sordariomycetes</taxon>
        <taxon>Sordariomycetidae</taxon>
        <taxon>Cephalothecales</taxon>
        <taxon>Cephalothecaceae</taxon>
        <taxon>Phialemonium</taxon>
    </lineage>
</organism>
<sequence length="255" mass="28582">MHVRHPVSSAHRFMRDYPGELVILSIDSDNDYDTDAGCCLYPRFTDDQWTALLDQFADGIERPCSGFGDRDLADATMNEFIGDGRGCVLMIVPGSIGTLYRNPDRGIYYYAQLANYNHETDLDSARFENRQVAEDQIARLQQQRNLSAPGQDGTRDLFHVMQWLIPNSQDVTTPLHDYAAYALGPLFWYAYSQFTPACYPNVLYVDYFGFTRMPGSYGDTQDQYYAASDGTVTALAMAVNLAIASQNCYVGGGKI</sequence>
<dbReference type="Proteomes" id="UP001586593">
    <property type="component" value="Unassembled WGS sequence"/>
</dbReference>
<keyword evidence="2" id="KW-1185">Reference proteome</keyword>
<dbReference type="SUPFAM" id="SSF51695">
    <property type="entry name" value="PLC-like phosphodiesterases"/>
    <property type="match status" value="1"/>
</dbReference>
<comment type="caution">
    <text evidence="1">The sequence shown here is derived from an EMBL/GenBank/DDBJ whole genome shotgun (WGS) entry which is preliminary data.</text>
</comment>
<name>A0ABR3VTH1_9PEZI</name>
<gene>
    <name evidence="1" type="ORF">VTK73DRAFT_1427</name>
</gene>
<evidence type="ECO:0000313" key="1">
    <source>
        <dbReference type="EMBL" id="KAL1844959.1"/>
    </source>
</evidence>
<dbReference type="EMBL" id="JAZHXJ010001348">
    <property type="protein sequence ID" value="KAL1844959.1"/>
    <property type="molecule type" value="Genomic_DNA"/>
</dbReference>
<accession>A0ABR3VTH1</accession>